<feature type="transmembrane region" description="Helical" evidence="2">
    <location>
        <begin position="12"/>
        <end position="36"/>
    </location>
</feature>
<feature type="region of interest" description="Disordered" evidence="1">
    <location>
        <begin position="147"/>
        <end position="190"/>
    </location>
</feature>
<dbReference type="AlphaFoldDB" id="A0A858RAC8"/>
<keyword evidence="2" id="KW-0812">Transmembrane</keyword>
<gene>
    <name evidence="3" type="ORF">HHL28_16240</name>
</gene>
<evidence type="ECO:0008006" key="5">
    <source>
        <dbReference type="Google" id="ProtNLM"/>
    </source>
</evidence>
<feature type="compositionally biased region" description="Low complexity" evidence="1">
    <location>
        <begin position="177"/>
        <end position="190"/>
    </location>
</feature>
<evidence type="ECO:0000313" key="3">
    <source>
        <dbReference type="EMBL" id="QJE74415.1"/>
    </source>
</evidence>
<name>A0A858RAC8_9PROT</name>
<protein>
    <recommendedName>
        <fullName evidence="5">GNAT family acetyltransferase</fullName>
    </recommendedName>
</protein>
<keyword evidence="4" id="KW-1185">Reference proteome</keyword>
<reference evidence="3" key="1">
    <citation type="submission" date="2020-04" db="EMBL/GenBank/DDBJ databases">
        <title>A desert anoxygenic phototrophic bacterium fixes CO2 using RubisCO under aerobic conditions.</title>
        <authorList>
            <person name="Tang K."/>
        </authorList>
    </citation>
    <scope>NUCLEOTIDE SEQUENCE [LARGE SCALE GENOMIC DNA]</scope>
    <source>
        <strain evidence="3">MIMtkB3</strain>
    </source>
</reference>
<evidence type="ECO:0000313" key="4">
    <source>
        <dbReference type="Proteomes" id="UP000501891"/>
    </source>
</evidence>
<organism evidence="3 4">
    <name type="scientific">Aerophototrophica crusticola</name>
    <dbReference type="NCBI Taxonomy" id="1709002"/>
    <lineage>
        <taxon>Bacteria</taxon>
        <taxon>Pseudomonadati</taxon>
        <taxon>Pseudomonadota</taxon>
        <taxon>Alphaproteobacteria</taxon>
        <taxon>Rhodospirillales</taxon>
        <taxon>Rhodospirillaceae</taxon>
        <taxon>Aerophototrophica</taxon>
    </lineage>
</organism>
<dbReference type="EMBL" id="CP051775">
    <property type="protein sequence ID" value="QJE74415.1"/>
    <property type="molecule type" value="Genomic_DNA"/>
</dbReference>
<feature type="transmembrane region" description="Helical" evidence="2">
    <location>
        <begin position="48"/>
        <end position="70"/>
    </location>
</feature>
<sequence>MSTVLARLALVIYGLVTGSLLLMAMLFVVGAWWMVAKAALGGENVVEVMLRSIGLLVIALAVFDVAKFLWEEEIVRDKELRSATEARRTLTKFMTILVIAVSLEALVFIFDAGKDDVRTVVYPAILLAVVVLMLVGIAAHQRLMRSAEQMDPTADPDSEAIHREGDDIKDQADGDDAPVSPSSASPGHRA</sequence>
<feature type="transmembrane region" description="Helical" evidence="2">
    <location>
        <begin position="90"/>
        <end position="110"/>
    </location>
</feature>
<dbReference type="KEGG" id="acru:HHL28_16240"/>
<feature type="compositionally biased region" description="Basic and acidic residues" evidence="1">
    <location>
        <begin position="159"/>
        <end position="172"/>
    </location>
</feature>
<proteinExistence type="predicted"/>
<dbReference type="Proteomes" id="UP000501891">
    <property type="component" value="Chromosome"/>
</dbReference>
<feature type="transmembrane region" description="Helical" evidence="2">
    <location>
        <begin position="122"/>
        <end position="140"/>
    </location>
</feature>
<evidence type="ECO:0000256" key="2">
    <source>
        <dbReference type="SAM" id="Phobius"/>
    </source>
</evidence>
<keyword evidence="2" id="KW-0472">Membrane</keyword>
<keyword evidence="2" id="KW-1133">Transmembrane helix</keyword>
<accession>A0A858RAC8</accession>
<evidence type="ECO:0000256" key="1">
    <source>
        <dbReference type="SAM" id="MobiDB-lite"/>
    </source>
</evidence>